<dbReference type="GO" id="GO:0005964">
    <property type="term" value="C:phosphorylase kinase complex"/>
    <property type="evidence" value="ECO:0007669"/>
    <property type="project" value="InterPro"/>
</dbReference>
<evidence type="ECO:0000256" key="1">
    <source>
        <dbReference type="ARBA" id="ARBA00001674"/>
    </source>
</evidence>
<dbReference type="PROSITE" id="PS00108">
    <property type="entry name" value="PROTEIN_KINASE_ST"/>
    <property type="match status" value="1"/>
</dbReference>
<proteinExistence type="inferred from homology"/>
<dbReference type="Gene3D" id="3.30.200.20">
    <property type="entry name" value="Phosphorylase Kinase, domain 1"/>
    <property type="match status" value="1"/>
</dbReference>
<dbReference type="InterPro" id="IPR011009">
    <property type="entry name" value="Kinase-like_dom_sf"/>
</dbReference>
<dbReference type="PROSITE" id="PS00107">
    <property type="entry name" value="PROTEIN_KINASE_ATP"/>
    <property type="match status" value="1"/>
</dbReference>
<dbReference type="Pfam" id="PF00069">
    <property type="entry name" value="Pkinase"/>
    <property type="match status" value="1"/>
</dbReference>
<dbReference type="FunFam" id="3.30.200.20:FF:000138">
    <property type="entry name" value="Phosphorylase b kinase gamma catalytic chain, liver/testis"/>
    <property type="match status" value="1"/>
</dbReference>
<comment type="similarity">
    <text evidence="2">Belongs to the protein kinase superfamily. CAMK Ser/Thr protein kinase family.</text>
</comment>
<evidence type="ECO:0000256" key="13">
    <source>
        <dbReference type="PROSITE-ProRule" id="PRU10141"/>
    </source>
</evidence>
<dbReference type="Ensembl" id="ENSEBUT00000006213.1">
    <property type="protein sequence ID" value="ENSEBUP00000005769.1"/>
    <property type="gene ID" value="ENSEBUG00000003873.1"/>
</dbReference>
<dbReference type="GeneTree" id="ENSGT00940000160435"/>
<evidence type="ECO:0000256" key="11">
    <source>
        <dbReference type="ARBA" id="ARBA00023277"/>
    </source>
</evidence>
<dbReference type="GO" id="GO:0005977">
    <property type="term" value="P:glycogen metabolic process"/>
    <property type="evidence" value="ECO:0007669"/>
    <property type="project" value="UniProtKB-KW"/>
</dbReference>
<dbReference type="PRINTS" id="PR01049">
    <property type="entry name" value="PHOSPHBKNASE"/>
</dbReference>
<keyword evidence="17" id="KW-1185">Reference proteome</keyword>
<evidence type="ECO:0000313" key="16">
    <source>
        <dbReference type="Ensembl" id="ENSEBUP00000005769.1"/>
    </source>
</evidence>
<keyword evidence="10" id="KW-0112">Calmodulin-binding</keyword>
<dbReference type="GO" id="GO:0005524">
    <property type="term" value="F:ATP binding"/>
    <property type="evidence" value="ECO:0007669"/>
    <property type="project" value="UniProtKB-UniRule"/>
</dbReference>
<dbReference type="GO" id="GO:0004689">
    <property type="term" value="F:phosphorylase kinase activity"/>
    <property type="evidence" value="ECO:0007669"/>
    <property type="project" value="UniProtKB-EC"/>
</dbReference>
<feature type="compositionally biased region" description="Basic and acidic residues" evidence="14">
    <location>
        <begin position="136"/>
        <end position="171"/>
    </location>
</feature>
<dbReference type="PROSITE" id="PS50011">
    <property type="entry name" value="PROTEIN_KINASE_DOM"/>
    <property type="match status" value="1"/>
</dbReference>
<dbReference type="Gene3D" id="1.10.510.10">
    <property type="entry name" value="Transferase(Phosphotransferase) domain 1"/>
    <property type="match status" value="1"/>
</dbReference>
<evidence type="ECO:0000256" key="7">
    <source>
        <dbReference type="ARBA" id="ARBA00022741"/>
    </source>
</evidence>
<evidence type="ECO:0000256" key="2">
    <source>
        <dbReference type="ARBA" id="ARBA00006692"/>
    </source>
</evidence>
<keyword evidence="5" id="KW-0321">Glycogen metabolism</keyword>
<keyword evidence="4" id="KW-0723">Serine/threonine-protein kinase</keyword>
<evidence type="ECO:0000259" key="15">
    <source>
        <dbReference type="PROSITE" id="PS50011"/>
    </source>
</evidence>
<comment type="catalytic activity">
    <reaction evidence="1">
        <text>2 ATP + phosphorylase b = 2 ADP + phosphorylase a.</text>
        <dbReference type="EC" id="2.7.11.19"/>
    </reaction>
</comment>
<feature type="compositionally biased region" description="Basic and acidic residues" evidence="14">
    <location>
        <begin position="90"/>
        <end position="127"/>
    </location>
</feature>
<evidence type="ECO:0000256" key="8">
    <source>
        <dbReference type="ARBA" id="ARBA00022777"/>
    </source>
</evidence>
<reference evidence="16" key="1">
    <citation type="submission" date="2025-08" db="UniProtKB">
        <authorList>
            <consortium name="Ensembl"/>
        </authorList>
    </citation>
    <scope>IDENTIFICATION</scope>
</reference>
<dbReference type="EC" id="2.7.11.19" evidence="3"/>
<sequence length="563" mass="63628">MDTYGRHKGAGRTEAACMSWADRWTSLPFCHTACVGCVLESGDIGLSRATFVPSTPSLSSMRHHQVLRVWQQMMAEKEQEGKDVIEKRVEQRKERAGSGKRGEKVKDESEEQRGEKASTEKKMDRAKERVKKRSGKRVDEKTKEAGRKGRTSETRRVQNREEEAKSSSLEKRKTKAGQVEQDEEWMDPRSFYLKYEPREVIGCGVSSVVRRCLEKATGREFAVKIIDMAPEKLSADQASYVRIATHGEVDILRSVAGHKNIISLKDFYESRTAIFLVFDLMKRGELFDYLTEKVALSEKATRKVMYSLLGVVSFLHSYNIIHRDLKPENILLDDPCNNLPDDPGSICLSDFGFACRLDPGETLQELYGTPGYLAPEMLACSLDCSHPGYGKPIDLWACGVIMFTLLAGSPPVWSPKQVKPSLPRFPSLQWDDKSPAAKQLICGLLEVDPSRRLPAEQALSHPFFHPHRIPTPLPRTPRHRLRVLQLVVLAVVFLGGGPSRARGPLTRETLARDPYSIRCARRLLDSTAFSLYARWVRRGQGHCRAALFENVPVHIRQREKTTI</sequence>
<dbReference type="SMART" id="SM00220">
    <property type="entry name" value="S_TKc"/>
    <property type="match status" value="1"/>
</dbReference>
<evidence type="ECO:0000256" key="5">
    <source>
        <dbReference type="ARBA" id="ARBA00022600"/>
    </source>
</evidence>
<evidence type="ECO:0000256" key="6">
    <source>
        <dbReference type="ARBA" id="ARBA00022679"/>
    </source>
</evidence>
<dbReference type="Proteomes" id="UP000694388">
    <property type="component" value="Unplaced"/>
</dbReference>
<dbReference type="InterPro" id="IPR008271">
    <property type="entry name" value="Ser/Thr_kinase_AS"/>
</dbReference>
<keyword evidence="7 13" id="KW-0547">Nucleotide-binding</keyword>
<keyword evidence="9 13" id="KW-0067">ATP-binding</keyword>
<keyword evidence="6" id="KW-0808">Transferase</keyword>
<evidence type="ECO:0000256" key="3">
    <source>
        <dbReference type="ARBA" id="ARBA00012432"/>
    </source>
</evidence>
<organism evidence="16 17">
    <name type="scientific">Eptatretus burgeri</name>
    <name type="common">Inshore hagfish</name>
    <dbReference type="NCBI Taxonomy" id="7764"/>
    <lineage>
        <taxon>Eukaryota</taxon>
        <taxon>Metazoa</taxon>
        <taxon>Chordata</taxon>
        <taxon>Craniata</taxon>
        <taxon>Vertebrata</taxon>
        <taxon>Cyclostomata</taxon>
        <taxon>Myxini</taxon>
        <taxon>Myxiniformes</taxon>
        <taxon>Myxinidae</taxon>
        <taxon>Eptatretinae</taxon>
        <taxon>Eptatretus</taxon>
    </lineage>
</organism>
<reference evidence="16" key="2">
    <citation type="submission" date="2025-09" db="UniProtKB">
        <authorList>
            <consortium name="Ensembl"/>
        </authorList>
    </citation>
    <scope>IDENTIFICATION</scope>
</reference>
<dbReference type="GO" id="GO:0005516">
    <property type="term" value="F:calmodulin binding"/>
    <property type="evidence" value="ECO:0007669"/>
    <property type="project" value="UniProtKB-KW"/>
</dbReference>
<keyword evidence="8" id="KW-0418">Kinase</keyword>
<feature type="region of interest" description="Disordered" evidence="14">
    <location>
        <begin position="90"/>
        <end position="181"/>
    </location>
</feature>
<evidence type="ECO:0000256" key="4">
    <source>
        <dbReference type="ARBA" id="ARBA00022527"/>
    </source>
</evidence>
<feature type="binding site" evidence="13">
    <location>
        <position position="224"/>
    </location>
    <ligand>
        <name>ATP</name>
        <dbReference type="ChEBI" id="CHEBI:30616"/>
    </ligand>
</feature>
<feature type="domain" description="Protein kinase" evidence="15">
    <location>
        <begin position="195"/>
        <end position="464"/>
    </location>
</feature>
<dbReference type="SUPFAM" id="SSF56112">
    <property type="entry name" value="Protein kinase-like (PK-like)"/>
    <property type="match status" value="1"/>
</dbReference>
<dbReference type="InterPro" id="IPR017441">
    <property type="entry name" value="Protein_kinase_ATP_BS"/>
</dbReference>
<evidence type="ECO:0000313" key="17">
    <source>
        <dbReference type="Proteomes" id="UP000694388"/>
    </source>
</evidence>
<evidence type="ECO:0000256" key="10">
    <source>
        <dbReference type="ARBA" id="ARBA00022860"/>
    </source>
</evidence>
<dbReference type="PANTHER" id="PTHR24347">
    <property type="entry name" value="SERINE/THREONINE-PROTEIN KINASE"/>
    <property type="match status" value="1"/>
</dbReference>
<evidence type="ECO:0000256" key="12">
    <source>
        <dbReference type="ARBA" id="ARBA00025890"/>
    </source>
</evidence>
<dbReference type="AlphaFoldDB" id="A0A8C4NEZ1"/>
<evidence type="ECO:0000256" key="9">
    <source>
        <dbReference type="ARBA" id="ARBA00022840"/>
    </source>
</evidence>
<comment type="subunit">
    <text evidence="12">Hexadecamer of 4 heterotetramers, each composed of alpha, beta, gamma, and delta subunits. Alpha (PHKA1 or PHKA2) and beta (PHKB) are regulatory subunits, gamma (PHKG1 or PHKG2) is the catalytic subunit, and delta is calmodulin.</text>
</comment>
<keyword evidence="11" id="KW-0119">Carbohydrate metabolism</keyword>
<accession>A0A8C4NEZ1</accession>
<dbReference type="InterPro" id="IPR002291">
    <property type="entry name" value="Phosph_kin_gamma"/>
</dbReference>
<protein>
    <recommendedName>
        <fullName evidence="3">phosphorylase kinase</fullName>
        <ecNumber evidence="3">2.7.11.19</ecNumber>
    </recommendedName>
</protein>
<dbReference type="InterPro" id="IPR000719">
    <property type="entry name" value="Prot_kinase_dom"/>
</dbReference>
<evidence type="ECO:0000256" key="14">
    <source>
        <dbReference type="SAM" id="MobiDB-lite"/>
    </source>
</evidence>
<name>A0A8C4NEZ1_EPTBU</name>